<dbReference type="Proteomes" id="UP000291000">
    <property type="component" value="Chromosome 6"/>
</dbReference>
<dbReference type="GeneTree" id="ENSGT00550000076374"/>
<reference evidence="1" key="2">
    <citation type="submission" date="2025-08" db="UniProtKB">
        <authorList>
            <consortium name="Ensembl"/>
        </authorList>
    </citation>
    <scope>IDENTIFICATION</scope>
</reference>
<dbReference type="OMA" id="ITCNMIL"/>
<keyword evidence="2" id="KW-1185">Reference proteome</keyword>
<sequence length="59" mass="6831">MNKLFFEKIILVANIIDFQTTDTKESSNQNTSMVPFIQCRPYNMLFCSDINTKHINSNA</sequence>
<evidence type="ECO:0000313" key="1">
    <source>
        <dbReference type="Ensembl" id="ENSCHIP00000025998.1"/>
    </source>
</evidence>
<dbReference type="EMBL" id="LWLT01000006">
    <property type="status" value="NOT_ANNOTATED_CDS"/>
    <property type="molecule type" value="Genomic_DNA"/>
</dbReference>
<accession>A0A452FNY4</accession>
<organism evidence="1 2">
    <name type="scientific">Capra hircus</name>
    <name type="common">Goat</name>
    <dbReference type="NCBI Taxonomy" id="9925"/>
    <lineage>
        <taxon>Eukaryota</taxon>
        <taxon>Metazoa</taxon>
        <taxon>Chordata</taxon>
        <taxon>Craniata</taxon>
        <taxon>Vertebrata</taxon>
        <taxon>Euteleostomi</taxon>
        <taxon>Mammalia</taxon>
        <taxon>Eutheria</taxon>
        <taxon>Laurasiatheria</taxon>
        <taxon>Artiodactyla</taxon>
        <taxon>Ruminantia</taxon>
        <taxon>Pecora</taxon>
        <taxon>Bovidae</taxon>
        <taxon>Caprinae</taxon>
        <taxon>Capra</taxon>
    </lineage>
</organism>
<name>A0A452FNY4_CAPHI</name>
<dbReference type="AlphaFoldDB" id="A0A452FNY4"/>
<proteinExistence type="predicted"/>
<dbReference type="Ensembl" id="ENSCHIT00000033861.1">
    <property type="protein sequence ID" value="ENSCHIP00000025998.1"/>
    <property type="gene ID" value="ENSCHIG00000022543.1"/>
</dbReference>
<protein>
    <submittedName>
        <fullName evidence="1">Uncharacterized protein</fullName>
    </submittedName>
</protein>
<reference evidence="1 2" key="1">
    <citation type="submission" date="2016-04" db="EMBL/GenBank/DDBJ databases">
        <title>Polished mammalian reference genomes with single-molecule sequencing and chromosome conformation capture applied to the Capra hircus genome.</title>
        <authorList>
            <person name="Bickhart D.M."/>
            <person name="Koren S."/>
            <person name="Rosen B."/>
            <person name="Hastie A."/>
            <person name="Liachko I."/>
            <person name="Sullivan S.T."/>
            <person name="Burton J."/>
            <person name="Sayre B.L."/>
            <person name="Huson H.J."/>
            <person name="Lee J."/>
            <person name="Lam E."/>
            <person name="Kelley C.M."/>
            <person name="Hutchison J.L."/>
            <person name="Zhou Y."/>
            <person name="Sun J."/>
            <person name="Crisa A."/>
            <person name="Schwartz J.C."/>
            <person name="Hammond J.A."/>
            <person name="Schroeder S.G."/>
            <person name="Liu G.E."/>
            <person name="Dunham M."/>
            <person name="Shendure J."/>
            <person name="Sonstegard T.S."/>
            <person name="Phillippy A.M."/>
            <person name="Van Tassell C.P."/>
            <person name="Smith T.P."/>
        </authorList>
    </citation>
    <scope>NUCLEOTIDE SEQUENCE [LARGE SCALE GENOMIC DNA]</scope>
</reference>
<evidence type="ECO:0000313" key="2">
    <source>
        <dbReference type="Proteomes" id="UP000291000"/>
    </source>
</evidence>
<reference evidence="1" key="3">
    <citation type="submission" date="2025-09" db="UniProtKB">
        <authorList>
            <consortium name="Ensembl"/>
        </authorList>
    </citation>
    <scope>IDENTIFICATION</scope>
</reference>
<dbReference type="Bgee" id="ENSCHIG00000022543">
    <property type="expression patterns" value="Expressed in adult mammalian kidney and 18 other cell types or tissues"/>
</dbReference>